<evidence type="ECO:0000256" key="6">
    <source>
        <dbReference type="ARBA" id="ARBA00022763"/>
    </source>
</evidence>
<comment type="caution">
    <text evidence="15">The sequence shown here is derived from an EMBL/GenBank/DDBJ whole genome shotgun (WGS) entry which is preliminary data.</text>
</comment>
<evidence type="ECO:0000256" key="14">
    <source>
        <dbReference type="SAM" id="MobiDB-lite"/>
    </source>
</evidence>
<dbReference type="SUPFAM" id="SSF53098">
    <property type="entry name" value="Ribonuclease H-like"/>
    <property type="match status" value="1"/>
</dbReference>
<dbReference type="InterPro" id="IPR012337">
    <property type="entry name" value="RNaseH-like_sf"/>
</dbReference>
<evidence type="ECO:0000256" key="10">
    <source>
        <dbReference type="ARBA" id="ARBA00023172"/>
    </source>
</evidence>
<organism evidence="15 16">
    <name type="scientific">Microlunatus ginsengisoli</name>
    <dbReference type="NCBI Taxonomy" id="363863"/>
    <lineage>
        <taxon>Bacteria</taxon>
        <taxon>Bacillati</taxon>
        <taxon>Actinomycetota</taxon>
        <taxon>Actinomycetes</taxon>
        <taxon>Propionibacteriales</taxon>
        <taxon>Propionibacteriaceae</taxon>
        <taxon>Microlunatus</taxon>
    </lineage>
</organism>
<dbReference type="PROSITE" id="PS01321">
    <property type="entry name" value="RUVC"/>
    <property type="match status" value="1"/>
</dbReference>
<dbReference type="NCBIfam" id="TIGR00228">
    <property type="entry name" value="ruvC"/>
    <property type="match status" value="1"/>
</dbReference>
<dbReference type="EC" id="3.1.21.10" evidence="12 13"/>
<gene>
    <name evidence="12 15" type="primary">ruvC</name>
    <name evidence="15" type="ORF">GCM10022236_03840</name>
</gene>
<evidence type="ECO:0000256" key="9">
    <source>
        <dbReference type="ARBA" id="ARBA00023125"/>
    </source>
</evidence>
<comment type="subunit">
    <text evidence="12">Homodimer which binds Holliday junction (HJ) DNA. The HJ becomes 2-fold symmetrical on binding to RuvC with unstacked arms; it has a different conformation from HJ DNA in complex with RuvA. In the full resolvosome a probable DNA-RuvA(4)-RuvB(12)-RuvC(2) complex forms which resolves the HJ.</text>
</comment>
<keyword evidence="6 12" id="KW-0227">DNA damage</keyword>
<dbReference type="InterPro" id="IPR002176">
    <property type="entry name" value="X-over_junc_endoDNase_RuvC"/>
</dbReference>
<dbReference type="InterPro" id="IPR020563">
    <property type="entry name" value="X-over_junc_endoDNase_Mg_BS"/>
</dbReference>
<comment type="subcellular location">
    <subcellularLocation>
        <location evidence="12">Cytoplasm</location>
    </subcellularLocation>
</comment>
<feature type="active site" evidence="12">
    <location>
        <position position="68"/>
    </location>
</feature>
<keyword evidence="10 12" id="KW-0233">DNA recombination</keyword>
<keyword evidence="8 12" id="KW-0460">Magnesium</keyword>
<dbReference type="InterPro" id="IPR036397">
    <property type="entry name" value="RNaseH_sf"/>
</dbReference>
<dbReference type="EMBL" id="BAABAB010000003">
    <property type="protein sequence ID" value="GAA3605178.1"/>
    <property type="molecule type" value="Genomic_DNA"/>
</dbReference>
<proteinExistence type="inferred from homology"/>
<feature type="compositionally biased region" description="Low complexity" evidence="14">
    <location>
        <begin position="178"/>
        <end position="203"/>
    </location>
</feature>
<evidence type="ECO:0000313" key="16">
    <source>
        <dbReference type="Proteomes" id="UP001501490"/>
    </source>
</evidence>
<evidence type="ECO:0000256" key="1">
    <source>
        <dbReference type="ARBA" id="ARBA00009518"/>
    </source>
</evidence>
<evidence type="ECO:0000313" key="15">
    <source>
        <dbReference type="EMBL" id="GAA3605178.1"/>
    </source>
</evidence>
<dbReference type="HAMAP" id="MF_00034">
    <property type="entry name" value="RuvC"/>
    <property type="match status" value="1"/>
</dbReference>
<feature type="region of interest" description="Disordered" evidence="14">
    <location>
        <begin position="173"/>
        <end position="209"/>
    </location>
</feature>
<evidence type="ECO:0000256" key="2">
    <source>
        <dbReference type="ARBA" id="ARBA00022490"/>
    </source>
</evidence>
<evidence type="ECO:0000256" key="12">
    <source>
        <dbReference type="HAMAP-Rule" id="MF_00034"/>
    </source>
</evidence>
<keyword evidence="4 12" id="KW-0479">Metal-binding</keyword>
<accession>A0ABP6ZD03</accession>
<keyword evidence="11 12" id="KW-0234">DNA repair</keyword>
<evidence type="ECO:0000256" key="13">
    <source>
        <dbReference type="NCBIfam" id="TIGR00228"/>
    </source>
</evidence>
<feature type="binding site" evidence="12">
    <location>
        <position position="68"/>
    </location>
    <ligand>
        <name>Mg(2+)</name>
        <dbReference type="ChEBI" id="CHEBI:18420"/>
        <label>2</label>
    </ligand>
</feature>
<evidence type="ECO:0000256" key="11">
    <source>
        <dbReference type="ARBA" id="ARBA00023204"/>
    </source>
</evidence>
<dbReference type="PANTHER" id="PTHR30194">
    <property type="entry name" value="CROSSOVER JUNCTION ENDODEOXYRIBONUCLEASE RUVC"/>
    <property type="match status" value="1"/>
</dbReference>
<evidence type="ECO:0000256" key="8">
    <source>
        <dbReference type="ARBA" id="ARBA00022842"/>
    </source>
</evidence>
<evidence type="ECO:0000256" key="4">
    <source>
        <dbReference type="ARBA" id="ARBA00022723"/>
    </source>
</evidence>
<dbReference type="PANTHER" id="PTHR30194:SF3">
    <property type="entry name" value="CROSSOVER JUNCTION ENDODEOXYRIBONUCLEASE RUVC"/>
    <property type="match status" value="1"/>
</dbReference>
<keyword evidence="9 12" id="KW-0238">DNA-binding</keyword>
<dbReference type="CDD" id="cd16962">
    <property type="entry name" value="RuvC"/>
    <property type="match status" value="1"/>
</dbReference>
<sequence length="209" mass="21983">MRVLGIDPGLTRCGIGVVDGRPGRPPDLVGVDVIRTPTELDTARRLRRLEEELDGWLAEHRPDTVAVERVFAQHNVQTVMGTAQAAGVAMLVAARRGIPVATHTPSEVKAAITGSGRADKAQVTAMVTRILRLAAPPRPADAADALALAICQVWRGGTSARYESAGDSAAEAARRQRSALARARAQAGTGRSGASPTVPPVNVRPRRVS</sequence>
<dbReference type="Pfam" id="PF02075">
    <property type="entry name" value="RuvC"/>
    <property type="match status" value="1"/>
</dbReference>
<comment type="similarity">
    <text evidence="1 12">Belongs to the RuvC family.</text>
</comment>
<keyword evidence="5 12" id="KW-0255">Endonuclease</keyword>
<name>A0ABP6ZD03_9ACTN</name>
<comment type="function">
    <text evidence="12">The RuvA-RuvB-RuvC complex processes Holliday junction (HJ) DNA during genetic recombination and DNA repair. Endonuclease that resolves HJ intermediates. Cleaves cruciform DNA by making single-stranded nicks across the HJ at symmetrical positions within the homologous arms, yielding a 5'-phosphate and a 3'-hydroxyl group; requires a central core of homology in the junction. The consensus cleavage sequence is 5'-(A/T)TT(C/G)-3'. Cleavage occurs on the 3'-side of the TT dinucleotide at the point of strand exchange. HJ branch migration catalyzed by RuvA-RuvB allows RuvC to scan DNA until it finds its consensus sequence, where it cleaves and resolves the cruciform DNA.</text>
</comment>
<evidence type="ECO:0000256" key="7">
    <source>
        <dbReference type="ARBA" id="ARBA00022801"/>
    </source>
</evidence>
<keyword evidence="7 12" id="KW-0378">Hydrolase</keyword>
<feature type="active site" evidence="12">
    <location>
        <position position="141"/>
    </location>
</feature>
<dbReference type="Proteomes" id="UP001501490">
    <property type="component" value="Unassembled WGS sequence"/>
</dbReference>
<reference evidence="16" key="1">
    <citation type="journal article" date="2019" name="Int. J. Syst. Evol. Microbiol.">
        <title>The Global Catalogue of Microorganisms (GCM) 10K type strain sequencing project: providing services to taxonomists for standard genome sequencing and annotation.</title>
        <authorList>
            <consortium name="The Broad Institute Genomics Platform"/>
            <consortium name="The Broad Institute Genome Sequencing Center for Infectious Disease"/>
            <person name="Wu L."/>
            <person name="Ma J."/>
        </authorList>
    </citation>
    <scope>NUCLEOTIDE SEQUENCE [LARGE SCALE GENOMIC DNA]</scope>
    <source>
        <strain evidence="16">JCM 16929</strain>
    </source>
</reference>
<protein>
    <recommendedName>
        <fullName evidence="12 13">Crossover junction endodeoxyribonuclease RuvC</fullName>
        <ecNumber evidence="12 13">3.1.21.10</ecNumber>
    </recommendedName>
    <alternativeName>
        <fullName evidence="12">Holliday junction nuclease RuvC</fullName>
    </alternativeName>
    <alternativeName>
        <fullName evidence="12">Holliday junction resolvase RuvC</fullName>
    </alternativeName>
</protein>
<comment type="cofactor">
    <cofactor evidence="12">
        <name>Mg(2+)</name>
        <dbReference type="ChEBI" id="CHEBI:18420"/>
    </cofactor>
    <text evidence="12">Binds 2 Mg(2+) ion per subunit.</text>
</comment>
<comment type="catalytic activity">
    <reaction evidence="12">
        <text>Endonucleolytic cleavage at a junction such as a reciprocal single-stranded crossover between two homologous DNA duplexes (Holliday junction).</text>
        <dbReference type="EC" id="3.1.21.10"/>
    </reaction>
</comment>
<keyword evidence="2 12" id="KW-0963">Cytoplasm</keyword>
<evidence type="ECO:0000256" key="3">
    <source>
        <dbReference type="ARBA" id="ARBA00022722"/>
    </source>
</evidence>
<feature type="active site" evidence="12">
    <location>
        <position position="7"/>
    </location>
</feature>
<dbReference type="Gene3D" id="3.30.420.10">
    <property type="entry name" value="Ribonuclease H-like superfamily/Ribonuclease H"/>
    <property type="match status" value="1"/>
</dbReference>
<feature type="binding site" evidence="12">
    <location>
        <position position="7"/>
    </location>
    <ligand>
        <name>Mg(2+)</name>
        <dbReference type="ChEBI" id="CHEBI:18420"/>
        <label>1</label>
    </ligand>
</feature>
<keyword evidence="16" id="KW-1185">Reference proteome</keyword>
<dbReference type="PRINTS" id="PR00696">
    <property type="entry name" value="RSOLVASERUVC"/>
</dbReference>
<feature type="binding site" evidence="12">
    <location>
        <position position="141"/>
    </location>
    <ligand>
        <name>Mg(2+)</name>
        <dbReference type="ChEBI" id="CHEBI:18420"/>
        <label>1</label>
    </ligand>
</feature>
<keyword evidence="3 12" id="KW-0540">Nuclease</keyword>
<dbReference type="RefSeq" id="WP_344801382.1">
    <property type="nucleotide sequence ID" value="NZ_BAABAB010000003.1"/>
</dbReference>
<evidence type="ECO:0000256" key="5">
    <source>
        <dbReference type="ARBA" id="ARBA00022759"/>
    </source>
</evidence>